<evidence type="ECO:0008006" key="3">
    <source>
        <dbReference type="Google" id="ProtNLM"/>
    </source>
</evidence>
<dbReference type="Gene3D" id="3.90.550.10">
    <property type="entry name" value="Spore Coat Polysaccharide Biosynthesis Protein SpsA, Chain A"/>
    <property type="match status" value="1"/>
</dbReference>
<protein>
    <recommendedName>
        <fullName evidence="3">Hemolytic protein HlpA-like protein</fullName>
    </recommendedName>
</protein>
<comment type="caution">
    <text evidence="1">The sequence shown here is derived from an EMBL/GenBank/DDBJ whole genome shotgun (WGS) entry which is preliminary data.</text>
</comment>
<accession>A0ABT4LU56</accession>
<proteinExistence type="predicted"/>
<dbReference type="InterPro" id="IPR029044">
    <property type="entry name" value="Nucleotide-diphossugar_trans"/>
</dbReference>
<sequence length="291" mass="33448">MDAIRQARPPRLYIAADGPRTNKEGEAALTAEVRGIATSVDWPCEVHTFFRDRNLGCRTAVSSGIDWFFDHEEEGIILEDDCLPAESFFRFCEEMLSRYRHDERIWQISGTVFFPDAVTDCGADYFYSRYGPVWGWASWRRAWSTHYDVNLSQWQKMSAENNLTLAYPNPNEARSKLNIGEALYRDGFDTWDYQWAIIKAYNGALTILPAANMIENIGFDASATHTTTRPADAPKNRASLNGPIVSPPFVLRDWKHDDYYADQKFSRAPSYQSRALRLLKRLITAGRRTRH</sequence>
<name>A0ABT4LU56_9PROT</name>
<dbReference type="Proteomes" id="UP001083770">
    <property type="component" value="Unassembled WGS sequence"/>
</dbReference>
<keyword evidence="2" id="KW-1185">Reference proteome</keyword>
<evidence type="ECO:0000313" key="2">
    <source>
        <dbReference type="Proteomes" id="UP001083770"/>
    </source>
</evidence>
<reference evidence="1" key="1">
    <citation type="submission" date="2022-12" db="EMBL/GenBank/DDBJ databases">
        <title>Bacterial isolates from different developmental stages of Nematostella vectensis.</title>
        <authorList>
            <person name="Fraune S."/>
        </authorList>
    </citation>
    <scope>NUCLEOTIDE SEQUENCE</scope>
    <source>
        <strain evidence="1">G21632-S1</strain>
    </source>
</reference>
<organism evidence="1 2">
    <name type="scientific">Henriciella marina</name>
    <dbReference type="NCBI Taxonomy" id="453851"/>
    <lineage>
        <taxon>Bacteria</taxon>
        <taxon>Pseudomonadati</taxon>
        <taxon>Pseudomonadota</taxon>
        <taxon>Alphaproteobacteria</taxon>
        <taxon>Hyphomonadales</taxon>
        <taxon>Hyphomonadaceae</taxon>
        <taxon>Henriciella</taxon>
    </lineage>
</organism>
<dbReference type="SUPFAM" id="SSF53448">
    <property type="entry name" value="Nucleotide-diphospho-sugar transferases"/>
    <property type="match status" value="1"/>
</dbReference>
<evidence type="ECO:0000313" key="1">
    <source>
        <dbReference type="EMBL" id="MCZ4297912.1"/>
    </source>
</evidence>
<gene>
    <name evidence="1" type="ORF">O4G74_07570</name>
</gene>
<dbReference type="RefSeq" id="WP_269402032.1">
    <property type="nucleotide sequence ID" value="NZ_JAPWGW010000002.1"/>
</dbReference>
<dbReference type="EMBL" id="JAPWGW010000002">
    <property type="protein sequence ID" value="MCZ4297912.1"/>
    <property type="molecule type" value="Genomic_DNA"/>
</dbReference>